<proteinExistence type="predicted"/>
<evidence type="ECO:0000256" key="1">
    <source>
        <dbReference type="SAM" id="MobiDB-lite"/>
    </source>
</evidence>
<name>A0A4Y2E059_ARAVE</name>
<sequence length="77" mass="8563">THNTRAILALVILNRDQVTRATPETAPPLQASAPHQREDVSPSTYYLTSNKPNTRRIFSGIGFRTSIPPVPKPTPYH</sequence>
<feature type="region of interest" description="Disordered" evidence="1">
    <location>
        <begin position="22"/>
        <end position="48"/>
    </location>
</feature>
<dbReference type="AlphaFoldDB" id="A0A4Y2E059"/>
<evidence type="ECO:0000313" key="3">
    <source>
        <dbReference type="Proteomes" id="UP000499080"/>
    </source>
</evidence>
<dbReference type="Proteomes" id="UP000499080">
    <property type="component" value="Unassembled WGS sequence"/>
</dbReference>
<protein>
    <submittedName>
        <fullName evidence="2">Uncharacterized protein</fullName>
    </submittedName>
</protein>
<gene>
    <name evidence="2" type="ORF">AVEN_53857_1</name>
</gene>
<keyword evidence="3" id="KW-1185">Reference proteome</keyword>
<feature type="non-terminal residue" evidence="2">
    <location>
        <position position="1"/>
    </location>
</feature>
<accession>A0A4Y2E059</accession>
<comment type="caution">
    <text evidence="2">The sequence shown here is derived from an EMBL/GenBank/DDBJ whole genome shotgun (WGS) entry which is preliminary data.</text>
</comment>
<reference evidence="2 3" key="1">
    <citation type="journal article" date="2019" name="Sci. Rep.">
        <title>Orb-weaving spider Araneus ventricosus genome elucidates the spidroin gene catalogue.</title>
        <authorList>
            <person name="Kono N."/>
            <person name="Nakamura H."/>
            <person name="Ohtoshi R."/>
            <person name="Moran D.A.P."/>
            <person name="Shinohara A."/>
            <person name="Yoshida Y."/>
            <person name="Fujiwara M."/>
            <person name="Mori M."/>
            <person name="Tomita M."/>
            <person name="Arakawa K."/>
        </authorList>
    </citation>
    <scope>NUCLEOTIDE SEQUENCE [LARGE SCALE GENOMIC DNA]</scope>
</reference>
<dbReference type="EMBL" id="BGPR01244477">
    <property type="protein sequence ID" value="GBM21284.1"/>
    <property type="molecule type" value="Genomic_DNA"/>
</dbReference>
<organism evidence="2 3">
    <name type="scientific">Araneus ventricosus</name>
    <name type="common">Orbweaver spider</name>
    <name type="synonym">Epeira ventricosa</name>
    <dbReference type="NCBI Taxonomy" id="182803"/>
    <lineage>
        <taxon>Eukaryota</taxon>
        <taxon>Metazoa</taxon>
        <taxon>Ecdysozoa</taxon>
        <taxon>Arthropoda</taxon>
        <taxon>Chelicerata</taxon>
        <taxon>Arachnida</taxon>
        <taxon>Araneae</taxon>
        <taxon>Araneomorphae</taxon>
        <taxon>Entelegynae</taxon>
        <taxon>Araneoidea</taxon>
        <taxon>Araneidae</taxon>
        <taxon>Araneus</taxon>
    </lineage>
</organism>
<evidence type="ECO:0000313" key="2">
    <source>
        <dbReference type="EMBL" id="GBM21284.1"/>
    </source>
</evidence>